<dbReference type="Gene3D" id="3.30.565.10">
    <property type="entry name" value="Histidine kinase-like ATPase, C-terminal domain"/>
    <property type="match status" value="1"/>
</dbReference>
<comment type="caution">
    <text evidence="13">The sequence shown here is derived from an EMBL/GenBank/DDBJ whole genome shotgun (WGS) entry which is preliminary data.</text>
</comment>
<dbReference type="SUPFAM" id="SSF55874">
    <property type="entry name" value="ATPase domain of HSP90 chaperone/DNA topoisomerase II/histidine kinase"/>
    <property type="match status" value="1"/>
</dbReference>
<proteinExistence type="predicted"/>
<dbReference type="Proteomes" id="UP000253975">
    <property type="component" value="Unassembled WGS sequence"/>
</dbReference>
<dbReference type="SMART" id="SM00387">
    <property type="entry name" value="HATPase_c"/>
    <property type="match status" value="1"/>
</dbReference>
<dbReference type="PANTHER" id="PTHR45436:SF5">
    <property type="entry name" value="SENSOR HISTIDINE KINASE TRCS"/>
    <property type="match status" value="1"/>
</dbReference>
<dbReference type="EC" id="2.7.13.3" evidence="3"/>
<dbReference type="InterPro" id="IPR050428">
    <property type="entry name" value="TCS_sensor_his_kinase"/>
</dbReference>
<dbReference type="SUPFAM" id="SSF47384">
    <property type="entry name" value="Homodimeric domain of signal transducing histidine kinase"/>
    <property type="match status" value="1"/>
</dbReference>
<evidence type="ECO:0000313" key="13">
    <source>
        <dbReference type="EMBL" id="RDB58711.1"/>
    </source>
</evidence>
<comment type="subcellular location">
    <subcellularLocation>
        <location evidence="2">Cell membrane</location>
    </subcellularLocation>
</comment>
<dbReference type="InterPro" id="IPR005467">
    <property type="entry name" value="His_kinase_dom"/>
</dbReference>
<evidence type="ECO:0000256" key="10">
    <source>
        <dbReference type="ARBA" id="ARBA00023136"/>
    </source>
</evidence>
<dbReference type="EMBL" id="PPTO01000007">
    <property type="protein sequence ID" value="RDB58711.1"/>
    <property type="molecule type" value="Genomic_DNA"/>
</dbReference>
<keyword evidence="4" id="KW-0597">Phosphoprotein</keyword>
<evidence type="ECO:0000256" key="6">
    <source>
        <dbReference type="ARBA" id="ARBA00022692"/>
    </source>
</evidence>
<evidence type="ECO:0000313" key="14">
    <source>
        <dbReference type="Proteomes" id="UP000253975"/>
    </source>
</evidence>
<dbReference type="InterPro" id="IPR036097">
    <property type="entry name" value="HisK_dim/P_sf"/>
</dbReference>
<feature type="transmembrane region" description="Helical" evidence="11">
    <location>
        <begin position="38"/>
        <end position="63"/>
    </location>
</feature>
<dbReference type="GO" id="GO:0005886">
    <property type="term" value="C:plasma membrane"/>
    <property type="evidence" value="ECO:0007669"/>
    <property type="project" value="UniProtKB-SubCell"/>
</dbReference>
<dbReference type="InterPro" id="IPR003594">
    <property type="entry name" value="HATPase_dom"/>
</dbReference>
<feature type="domain" description="Histidine kinase" evidence="12">
    <location>
        <begin position="273"/>
        <end position="489"/>
    </location>
</feature>
<evidence type="ECO:0000256" key="7">
    <source>
        <dbReference type="ARBA" id="ARBA00022777"/>
    </source>
</evidence>
<dbReference type="InterPro" id="IPR003661">
    <property type="entry name" value="HisK_dim/P_dom"/>
</dbReference>
<evidence type="ECO:0000256" key="5">
    <source>
        <dbReference type="ARBA" id="ARBA00022679"/>
    </source>
</evidence>
<dbReference type="PROSITE" id="PS50109">
    <property type="entry name" value="HIS_KIN"/>
    <property type="match status" value="1"/>
</dbReference>
<dbReference type="Pfam" id="PF00512">
    <property type="entry name" value="HisKA"/>
    <property type="match status" value="1"/>
</dbReference>
<dbReference type="SMART" id="SM00388">
    <property type="entry name" value="HisKA"/>
    <property type="match status" value="1"/>
</dbReference>
<evidence type="ECO:0000256" key="11">
    <source>
        <dbReference type="SAM" id="Phobius"/>
    </source>
</evidence>
<organism evidence="13 14">
    <name type="scientific">Slackia isoflavoniconvertens</name>
    <dbReference type="NCBI Taxonomy" id="572010"/>
    <lineage>
        <taxon>Bacteria</taxon>
        <taxon>Bacillati</taxon>
        <taxon>Actinomycetota</taxon>
        <taxon>Coriobacteriia</taxon>
        <taxon>Eggerthellales</taxon>
        <taxon>Eggerthellaceae</taxon>
        <taxon>Slackia</taxon>
    </lineage>
</organism>
<evidence type="ECO:0000256" key="3">
    <source>
        <dbReference type="ARBA" id="ARBA00012438"/>
    </source>
</evidence>
<keyword evidence="6 11" id="KW-0812">Transmembrane</keyword>
<reference evidence="13 14" key="1">
    <citation type="journal article" date="2018" name="Elife">
        <title>Discovery and characterization of a prevalent human gut bacterial enzyme sufficient for the inactivation of a family of plant toxins.</title>
        <authorList>
            <person name="Koppel N."/>
            <person name="Bisanz J.E."/>
            <person name="Pandelia M.E."/>
            <person name="Turnbaugh P.J."/>
            <person name="Balskus E.P."/>
        </authorList>
    </citation>
    <scope>NUCLEOTIDE SEQUENCE [LARGE SCALE GENOMIC DNA]</scope>
    <source>
        <strain evidence="13 14">OB21 GAM31</strain>
    </source>
</reference>
<evidence type="ECO:0000259" key="12">
    <source>
        <dbReference type="PROSITE" id="PS50109"/>
    </source>
</evidence>
<evidence type="ECO:0000256" key="2">
    <source>
        <dbReference type="ARBA" id="ARBA00004236"/>
    </source>
</evidence>
<dbReference type="InterPro" id="IPR004358">
    <property type="entry name" value="Sig_transdc_His_kin-like_C"/>
</dbReference>
<dbReference type="Pfam" id="PF02518">
    <property type="entry name" value="HATPase_c"/>
    <property type="match status" value="1"/>
</dbReference>
<dbReference type="Gene3D" id="1.10.287.130">
    <property type="match status" value="1"/>
</dbReference>
<evidence type="ECO:0000256" key="4">
    <source>
        <dbReference type="ARBA" id="ARBA00022553"/>
    </source>
</evidence>
<sequence length="498" mass="55277">MGFFKKKAPAPTRDAAAQWRINRTRRQSFAPAYFAKQAFLFIGLTILVFFVDIALYIVFQFAIYNNHDYDGSPTSTTFEVTDNLSATEDESGATVYKLPYNTASWLDQQNAWAMLVGNDGEVLWSHNAPPEIANHTYTQNDIANAARTFYLENYPTFFGTNRDDGTVIVGYPIDEYVAFPINYMGNRELVAMVVLGVVLIYLDALIFFMVYSLSRRRMLKAITPAVEALDDLAHGVPTHMEMKGPLADIAESVNAASAIIQHKDEARKRWVSGVSHDVRTPLAISMGHAERIANATNAPAEVRKSGEVIVRQNERIRDLVEDLNIVSKLEYDSQPMNIETIQVVPFARGIVADYLNTGIDVQYDLEFFDTPTVQECAIQGDERLLRRAVRNLIDNAMRHNGEGCKIALSLDVEPSNMLALTVADNGRGCDTSRIGALMAQASTPDASYDAHGLGLTLVSRISIMHGGYVSFASEPKRGFTATMRIPIAMRQNDPPQAE</sequence>
<keyword evidence="10 11" id="KW-0472">Membrane</keyword>
<dbReference type="RefSeq" id="WP_114615511.1">
    <property type="nucleotide sequence ID" value="NZ_PPTO01000007.1"/>
</dbReference>
<protein>
    <recommendedName>
        <fullName evidence="3">histidine kinase</fullName>
        <ecNumber evidence="3">2.7.13.3</ecNumber>
    </recommendedName>
</protein>
<evidence type="ECO:0000256" key="8">
    <source>
        <dbReference type="ARBA" id="ARBA00022989"/>
    </source>
</evidence>
<dbReference type="AlphaFoldDB" id="A0A369LGF4"/>
<evidence type="ECO:0000256" key="9">
    <source>
        <dbReference type="ARBA" id="ARBA00023012"/>
    </source>
</evidence>
<feature type="transmembrane region" description="Helical" evidence="11">
    <location>
        <begin position="189"/>
        <end position="211"/>
    </location>
</feature>
<name>A0A369LGF4_9ACTN</name>
<keyword evidence="9" id="KW-0902">Two-component regulatory system</keyword>
<keyword evidence="5" id="KW-0808">Transferase</keyword>
<keyword evidence="8 11" id="KW-1133">Transmembrane helix</keyword>
<gene>
    <name evidence="13" type="ORF">C1881_05375</name>
</gene>
<dbReference type="GO" id="GO:0000155">
    <property type="term" value="F:phosphorelay sensor kinase activity"/>
    <property type="evidence" value="ECO:0007669"/>
    <property type="project" value="InterPro"/>
</dbReference>
<dbReference type="CDD" id="cd00075">
    <property type="entry name" value="HATPase"/>
    <property type="match status" value="1"/>
</dbReference>
<dbReference type="CDD" id="cd00082">
    <property type="entry name" value="HisKA"/>
    <property type="match status" value="1"/>
</dbReference>
<evidence type="ECO:0000256" key="1">
    <source>
        <dbReference type="ARBA" id="ARBA00000085"/>
    </source>
</evidence>
<accession>A0A369LGF4</accession>
<dbReference type="PRINTS" id="PR00344">
    <property type="entry name" value="BCTRLSENSOR"/>
</dbReference>
<keyword evidence="7" id="KW-0418">Kinase</keyword>
<dbReference type="PANTHER" id="PTHR45436">
    <property type="entry name" value="SENSOR HISTIDINE KINASE YKOH"/>
    <property type="match status" value="1"/>
</dbReference>
<comment type="catalytic activity">
    <reaction evidence="1">
        <text>ATP + protein L-histidine = ADP + protein N-phospho-L-histidine.</text>
        <dbReference type="EC" id="2.7.13.3"/>
    </reaction>
</comment>
<dbReference type="InterPro" id="IPR036890">
    <property type="entry name" value="HATPase_C_sf"/>
</dbReference>